<evidence type="ECO:0000256" key="7">
    <source>
        <dbReference type="SAM" id="SignalP"/>
    </source>
</evidence>
<proteinExistence type="inferred from homology"/>
<dbReference type="STRING" id="6182.A0A4Z2CZ56"/>
<feature type="transmembrane region" description="Helical" evidence="6">
    <location>
        <begin position="577"/>
        <end position="597"/>
    </location>
</feature>
<feature type="transmembrane region" description="Helical" evidence="6">
    <location>
        <begin position="129"/>
        <end position="154"/>
    </location>
</feature>
<dbReference type="EMBL" id="SKCS01000394">
    <property type="protein sequence ID" value="TNN09523.1"/>
    <property type="molecule type" value="Genomic_DNA"/>
</dbReference>
<dbReference type="Proteomes" id="UP000311919">
    <property type="component" value="Unassembled WGS sequence"/>
</dbReference>
<name>A0A4Z2CZ56_SCHJA</name>
<dbReference type="AlphaFoldDB" id="A0A4Z2CZ56"/>
<evidence type="ECO:0000256" key="4">
    <source>
        <dbReference type="ARBA" id="ARBA00022989"/>
    </source>
</evidence>
<evidence type="ECO:0000256" key="6">
    <source>
        <dbReference type="SAM" id="Phobius"/>
    </source>
</evidence>
<evidence type="ECO:0000313" key="9">
    <source>
        <dbReference type="Proteomes" id="UP000311919"/>
    </source>
</evidence>
<protein>
    <submittedName>
        <fullName evidence="8">Zinc transporter foi isoform 3</fullName>
    </submittedName>
</protein>
<keyword evidence="3 6" id="KW-0812">Transmembrane</keyword>
<dbReference type="OrthoDB" id="200954at2759"/>
<keyword evidence="5 6" id="KW-0472">Membrane</keyword>
<dbReference type="GO" id="GO:0071578">
    <property type="term" value="P:zinc ion import across plasma membrane"/>
    <property type="evidence" value="ECO:0007669"/>
    <property type="project" value="TreeGrafter"/>
</dbReference>
<dbReference type="GO" id="GO:0140410">
    <property type="term" value="F:monoatomic cation:bicarbonate symporter activity"/>
    <property type="evidence" value="ECO:0007669"/>
    <property type="project" value="TreeGrafter"/>
</dbReference>
<dbReference type="InterPro" id="IPR050799">
    <property type="entry name" value="ZIP_Transporter"/>
</dbReference>
<keyword evidence="4 6" id="KW-1133">Transmembrane helix</keyword>
<dbReference type="GO" id="GO:0030003">
    <property type="term" value="P:intracellular monoatomic cation homeostasis"/>
    <property type="evidence" value="ECO:0007669"/>
    <property type="project" value="TreeGrafter"/>
</dbReference>
<keyword evidence="7" id="KW-0732">Signal</keyword>
<sequence length="606" mass="67466">MIYINMIKNLFILLILFNWSTGINQQKIEQNATTWCRQYRQSSHQSLDNAFDIPHLILHLNKDINATFSTAPTPNWYDSVKIYHENKTEQNFKLMCMELYRIVTDSRNNSQDGNEMLNVYSFWNIRSKVWIASLISIFVISAVGLLGVGVVPLVQKVFYNHVIQYLVALAVGTLTGDAMLHLLPHAISGGQGHAHEGGTSEEEDGERIAILKGLVALGGVYFFFMAEKILSLTSEHRAEKKLEKEDRERALHNLPIAPGTRRLSSIRTSLVPGGHLTVPGQTRRLSQFDPTSCRRASRAMSIANEDVFVTGLSSKAMKSIDILYSYAEEYDELTRRSSQDIGLDQPITKTELQLRLPDGKSKQINQMNASNKDLQKQPQLQASSAINVPNITIEENDDKVEKTSEVKMKDPDKQLRIDLPDHHEEEEKSFNHEHSHSHSHEVPESVAAVAWMVIMGDGLHNFTDGMAIGAAFAQSISGGLSTSVAVFCHELPHELGDFAVLLKTGMRIKEAMFFNIISSILCLFGMLVGIAVGNIESASYWIFSITAGTFIYIALVDMLPELNSAELRPGQTRIGQLVIQTAGLTTGVGIMLVIALFEDSIRVIVD</sequence>
<comment type="similarity">
    <text evidence="2">Belongs to the ZIP transporter (TC 2.A.5) family.</text>
</comment>
<feature type="transmembrane region" description="Helical" evidence="6">
    <location>
        <begin position="166"/>
        <end position="187"/>
    </location>
</feature>
<feature type="transmembrane region" description="Helical" evidence="6">
    <location>
        <begin position="512"/>
        <end position="532"/>
    </location>
</feature>
<evidence type="ECO:0000256" key="1">
    <source>
        <dbReference type="ARBA" id="ARBA00004141"/>
    </source>
</evidence>
<evidence type="ECO:0000256" key="3">
    <source>
        <dbReference type="ARBA" id="ARBA00022692"/>
    </source>
</evidence>
<dbReference type="Pfam" id="PF02535">
    <property type="entry name" value="Zip"/>
    <property type="match status" value="2"/>
</dbReference>
<gene>
    <name evidence="8" type="ORF">EWB00_006237</name>
</gene>
<evidence type="ECO:0000256" key="2">
    <source>
        <dbReference type="ARBA" id="ARBA00006939"/>
    </source>
</evidence>
<comment type="subcellular location">
    <subcellularLocation>
        <location evidence="1">Membrane</location>
        <topology evidence="1">Multi-pass membrane protein</topology>
    </subcellularLocation>
</comment>
<feature type="signal peptide" evidence="7">
    <location>
        <begin position="1"/>
        <end position="25"/>
    </location>
</feature>
<feature type="chain" id="PRO_5021244261" evidence="7">
    <location>
        <begin position="26"/>
        <end position="606"/>
    </location>
</feature>
<dbReference type="GO" id="GO:0005886">
    <property type="term" value="C:plasma membrane"/>
    <property type="evidence" value="ECO:0007669"/>
    <property type="project" value="TreeGrafter"/>
</dbReference>
<keyword evidence="9" id="KW-1185">Reference proteome</keyword>
<organism evidence="8 9">
    <name type="scientific">Schistosoma japonicum</name>
    <name type="common">Blood fluke</name>
    <dbReference type="NCBI Taxonomy" id="6182"/>
    <lineage>
        <taxon>Eukaryota</taxon>
        <taxon>Metazoa</taxon>
        <taxon>Spiralia</taxon>
        <taxon>Lophotrochozoa</taxon>
        <taxon>Platyhelminthes</taxon>
        <taxon>Trematoda</taxon>
        <taxon>Digenea</taxon>
        <taxon>Strigeidida</taxon>
        <taxon>Schistosomatoidea</taxon>
        <taxon>Schistosomatidae</taxon>
        <taxon>Schistosoma</taxon>
    </lineage>
</organism>
<feature type="transmembrane region" description="Helical" evidence="6">
    <location>
        <begin position="538"/>
        <end position="556"/>
    </location>
</feature>
<dbReference type="GO" id="GO:0005385">
    <property type="term" value="F:zinc ion transmembrane transporter activity"/>
    <property type="evidence" value="ECO:0007669"/>
    <property type="project" value="TreeGrafter"/>
</dbReference>
<dbReference type="InterPro" id="IPR003689">
    <property type="entry name" value="ZIP"/>
</dbReference>
<reference evidence="8 9" key="1">
    <citation type="submission" date="2019-03" db="EMBL/GenBank/DDBJ databases">
        <title>An improved genome assembly of the fluke Schistosoma japonicum.</title>
        <authorList>
            <person name="Hu W."/>
            <person name="Luo F."/>
            <person name="Yin M."/>
            <person name="Mo X."/>
            <person name="Sun C."/>
            <person name="Wu Q."/>
            <person name="Zhu B."/>
            <person name="Xiang M."/>
            <person name="Wang J."/>
            <person name="Wang Y."/>
            <person name="Zhang T."/>
            <person name="Xu B."/>
            <person name="Zheng H."/>
            <person name="Feng Z."/>
        </authorList>
    </citation>
    <scope>NUCLEOTIDE SEQUENCE [LARGE SCALE GENOMIC DNA]</scope>
    <source>
        <strain evidence="8">HuSjv2</strain>
        <tissue evidence="8">Worms</tissue>
    </source>
</reference>
<evidence type="ECO:0000313" key="8">
    <source>
        <dbReference type="EMBL" id="TNN09523.1"/>
    </source>
</evidence>
<dbReference type="PANTHER" id="PTHR12191:SF37">
    <property type="entry name" value="ZINC TRANSPORTER FOI"/>
    <property type="match status" value="1"/>
</dbReference>
<accession>A0A4Z2CZ56</accession>
<dbReference type="PANTHER" id="PTHR12191">
    <property type="entry name" value="SOLUTE CARRIER FAMILY 39"/>
    <property type="match status" value="1"/>
</dbReference>
<comment type="caution">
    <text evidence="8">The sequence shown here is derived from an EMBL/GenBank/DDBJ whole genome shotgun (WGS) entry which is preliminary data.</text>
</comment>
<feature type="transmembrane region" description="Helical" evidence="6">
    <location>
        <begin position="207"/>
        <end position="224"/>
    </location>
</feature>
<evidence type="ECO:0000256" key="5">
    <source>
        <dbReference type="ARBA" id="ARBA00023136"/>
    </source>
</evidence>